<accession>W6NJE7</accession>
<reference evidence="2 3" key="1">
    <citation type="journal article" date="2015" name="Genome Announc.">
        <title>Draft Genome Sequence of Clostridium tyrobutyricum Strain DIVETGP, Isolated from Cow's Milk for Grana Padano Production.</title>
        <authorList>
            <person name="Soggiu A."/>
            <person name="Piras C."/>
            <person name="Gaiarsa S."/>
            <person name="Sassera D."/>
            <person name="Roncada P."/>
            <person name="Bendixen E."/>
            <person name="Brasca M."/>
            <person name="Bonizzi L."/>
        </authorList>
    </citation>
    <scope>NUCLEOTIDE SEQUENCE [LARGE SCALE GENOMIC DNA]</scope>
    <source>
        <strain evidence="2 3">DIVETGP</strain>
    </source>
</reference>
<dbReference type="GeneID" id="29420665"/>
<name>W6NJE7_CLOTY</name>
<dbReference type="InterPro" id="IPR016787">
    <property type="entry name" value="UCP021328"/>
</dbReference>
<feature type="compositionally biased region" description="Basic residues" evidence="1">
    <location>
        <begin position="72"/>
        <end position="84"/>
    </location>
</feature>
<keyword evidence="3" id="KW-1185">Reference proteome</keyword>
<dbReference type="OrthoDB" id="4570726at2"/>
<dbReference type="RefSeq" id="WP_017895044.1">
    <property type="nucleotide sequence ID" value="NZ_CBXI010000040.1"/>
</dbReference>
<evidence type="ECO:0000313" key="3">
    <source>
        <dbReference type="Proteomes" id="UP000019482"/>
    </source>
</evidence>
<evidence type="ECO:0000313" key="2">
    <source>
        <dbReference type="EMBL" id="CDL92122.1"/>
    </source>
</evidence>
<dbReference type="PIRSF" id="PIRSF021328">
    <property type="entry name" value="UCP021328"/>
    <property type="match status" value="1"/>
</dbReference>
<evidence type="ECO:0000256" key="1">
    <source>
        <dbReference type="SAM" id="MobiDB-lite"/>
    </source>
</evidence>
<dbReference type="AlphaFoldDB" id="W6NJE7"/>
<gene>
    <name evidence="2" type="ORF">CTDIVETGP_2192</name>
</gene>
<dbReference type="Pfam" id="PF11208">
    <property type="entry name" value="DUF2992"/>
    <property type="match status" value="1"/>
</dbReference>
<feature type="compositionally biased region" description="Basic residues" evidence="1">
    <location>
        <begin position="125"/>
        <end position="138"/>
    </location>
</feature>
<proteinExistence type="predicted"/>
<protein>
    <recommendedName>
        <fullName evidence="4">DUF2992 domain-containing protein</fullName>
    </recommendedName>
</protein>
<sequence>MEVSIKFTVFFEDMFWVGIFEKVNEGKYLVSKVVFGSEPKDYELYDFILNNFYSLNFSCNLSIEEPEEKRINPKRLQRKIKKQTQSRGIGTKAQEAMKLQYEENKFERRKNSRERKDREKNIKFQLHRLRKKEKHRGH</sequence>
<dbReference type="EMBL" id="CBXI010000040">
    <property type="protein sequence ID" value="CDL92122.1"/>
    <property type="molecule type" value="Genomic_DNA"/>
</dbReference>
<dbReference type="Proteomes" id="UP000019482">
    <property type="component" value="Unassembled WGS sequence"/>
</dbReference>
<organism evidence="2 3">
    <name type="scientific">Clostridium tyrobutyricum DIVETGP</name>
    <dbReference type="NCBI Taxonomy" id="1408889"/>
    <lineage>
        <taxon>Bacteria</taxon>
        <taxon>Bacillati</taxon>
        <taxon>Bacillota</taxon>
        <taxon>Clostridia</taxon>
        <taxon>Eubacteriales</taxon>
        <taxon>Clostridiaceae</taxon>
        <taxon>Clostridium</taxon>
    </lineage>
</organism>
<comment type="caution">
    <text evidence="2">The sequence shown here is derived from an EMBL/GenBank/DDBJ whole genome shotgun (WGS) entry which is preliminary data.</text>
</comment>
<evidence type="ECO:0008006" key="4">
    <source>
        <dbReference type="Google" id="ProtNLM"/>
    </source>
</evidence>
<feature type="region of interest" description="Disordered" evidence="1">
    <location>
        <begin position="72"/>
        <end position="138"/>
    </location>
</feature>